<evidence type="ECO:0008006" key="3">
    <source>
        <dbReference type="Google" id="ProtNLM"/>
    </source>
</evidence>
<dbReference type="EMBL" id="BART01036488">
    <property type="protein sequence ID" value="GAH11462.1"/>
    <property type="molecule type" value="Genomic_DNA"/>
</dbReference>
<feature type="non-terminal residue" evidence="1">
    <location>
        <position position="41"/>
    </location>
</feature>
<comment type="caution">
    <text evidence="1">The sequence shown here is derived from an EMBL/GenBank/DDBJ whole genome shotgun (WGS) entry which is preliminary data.</text>
</comment>
<dbReference type="EMBL" id="BART01036488">
    <property type="protein sequence ID" value="GAH11464.1"/>
    <property type="molecule type" value="Genomic_DNA"/>
</dbReference>
<dbReference type="GO" id="GO:0016810">
    <property type="term" value="F:hydrolase activity, acting on carbon-nitrogen (but not peptide) bonds"/>
    <property type="evidence" value="ECO:0007669"/>
    <property type="project" value="InterPro"/>
</dbReference>
<dbReference type="SUPFAM" id="SSF51338">
    <property type="entry name" value="Composite domain of metallo-dependent hydrolases"/>
    <property type="match status" value="1"/>
</dbReference>
<organism evidence="1">
    <name type="scientific">marine sediment metagenome</name>
    <dbReference type="NCBI Taxonomy" id="412755"/>
    <lineage>
        <taxon>unclassified sequences</taxon>
        <taxon>metagenomes</taxon>
        <taxon>ecological metagenomes</taxon>
    </lineage>
</organism>
<gene>
    <name evidence="1" type="ORF">S01H4_61509</name>
    <name evidence="2" type="ORF">S01H4_61510</name>
</gene>
<reference evidence="1" key="1">
    <citation type="journal article" date="2014" name="Front. Microbiol.">
        <title>High frequency of phylogenetically diverse reductive dehalogenase-homologous genes in deep subseafloor sedimentary metagenomes.</title>
        <authorList>
            <person name="Kawai M."/>
            <person name="Futagami T."/>
            <person name="Toyoda A."/>
            <person name="Takaki Y."/>
            <person name="Nishi S."/>
            <person name="Hori S."/>
            <person name="Arai W."/>
            <person name="Tsubouchi T."/>
            <person name="Morono Y."/>
            <person name="Uchiyama I."/>
            <person name="Ito T."/>
            <person name="Fujiyama A."/>
            <person name="Inagaki F."/>
            <person name="Takami H."/>
        </authorList>
    </citation>
    <scope>NUCLEOTIDE SEQUENCE</scope>
    <source>
        <strain evidence="1">Expedition CK06-06</strain>
    </source>
</reference>
<evidence type="ECO:0000313" key="1">
    <source>
        <dbReference type="EMBL" id="GAH11462.1"/>
    </source>
</evidence>
<name>X1CUL7_9ZZZZ</name>
<dbReference type="AlphaFoldDB" id="X1CUL7"/>
<dbReference type="InterPro" id="IPR011059">
    <property type="entry name" value="Metal-dep_hydrolase_composite"/>
</dbReference>
<sequence length="41" mass="4545">MSNLIIKNGLVYDPLNKLDGEKKDIFIKDGVIVEKVNGDAK</sequence>
<dbReference type="Gene3D" id="2.30.40.10">
    <property type="entry name" value="Urease, subunit C, domain 1"/>
    <property type="match status" value="1"/>
</dbReference>
<evidence type="ECO:0000313" key="2">
    <source>
        <dbReference type="EMBL" id="GAH11464.1"/>
    </source>
</evidence>
<protein>
    <recommendedName>
        <fullName evidence="3">Amidohydrolase-related domain-containing protein</fullName>
    </recommendedName>
</protein>
<proteinExistence type="predicted"/>
<accession>X1CUL7</accession>